<feature type="transmembrane region" description="Helical" evidence="8">
    <location>
        <begin position="190"/>
        <end position="210"/>
    </location>
</feature>
<feature type="transmembrane region" description="Helical" evidence="8">
    <location>
        <begin position="310"/>
        <end position="329"/>
    </location>
</feature>
<dbReference type="Gene3D" id="1.20.1250.20">
    <property type="entry name" value="MFS general substrate transporter like domains"/>
    <property type="match status" value="1"/>
</dbReference>
<feature type="transmembrane region" description="Helical" evidence="8">
    <location>
        <begin position="349"/>
        <end position="367"/>
    </location>
</feature>
<keyword evidence="3 7" id="KW-0813">Transport</keyword>
<dbReference type="GeneID" id="70191289"/>
<dbReference type="PROSITE" id="PS50850">
    <property type="entry name" value="MFS"/>
    <property type="match status" value="1"/>
</dbReference>
<comment type="similarity">
    <text evidence="2 7">Belongs to the major facilitator superfamily. Sugar transporter (TC 2.A.1.1) family.</text>
</comment>
<feature type="transmembrane region" description="Helical" evidence="8">
    <location>
        <begin position="376"/>
        <end position="396"/>
    </location>
</feature>
<keyword evidence="11" id="KW-1185">Reference proteome</keyword>
<comment type="subcellular location">
    <subcellularLocation>
        <location evidence="1">Membrane</location>
        <topology evidence="1">Multi-pass membrane protein</topology>
    </subcellularLocation>
</comment>
<dbReference type="Proteomes" id="UP000756346">
    <property type="component" value="Unassembled WGS sequence"/>
</dbReference>
<dbReference type="AlphaFoldDB" id="A0A9P8YGB3"/>
<feature type="domain" description="Major facilitator superfamily (MFS) profile" evidence="9">
    <location>
        <begin position="57"/>
        <end position="497"/>
    </location>
</feature>
<keyword evidence="6 8" id="KW-0472">Membrane</keyword>
<feature type="transmembrane region" description="Helical" evidence="8">
    <location>
        <begin position="157"/>
        <end position="178"/>
    </location>
</feature>
<evidence type="ECO:0000256" key="5">
    <source>
        <dbReference type="ARBA" id="ARBA00022989"/>
    </source>
</evidence>
<evidence type="ECO:0000256" key="3">
    <source>
        <dbReference type="ARBA" id="ARBA00022448"/>
    </source>
</evidence>
<protein>
    <submittedName>
        <fullName evidence="10">General substrate transporter</fullName>
    </submittedName>
</protein>
<sequence length="528" mass="56927">MSEKKNAQEVRLQHVTLESGSDGAVLATSAPAAQFEAHQHAMTRIEAIKENWRALLWCMYAFYICVTFGYDGLAGSIVVSIAAFRKDFGTPFAGDYAVDANWQLGWLAGTIGGMVLGGFAAGLAINKWGRQPAIVAGFVVYIGGVFAQVFASSNGQFFVGKLLTGLPMGVFLTVAPTYGSEMAPLKIRGAVAAGMNFAIVLGQCILYGVMREAAYYTGSMQYKVLFMTQWGFCAVGLLIVPFFPESPYWLMARGREDKARQNLKRLHGSGFDIEGAVAEVKESLARVSNDKETQGSLSECFGRDQWRRTLVGGGMFFVQNASGAIWVVGNMAYFMQLAGLPPTRAADTSVGLSGLMVVGNMAGWFVVEKFGRRGSALYGSAALTVCLFLIGVLAAINVPNAIYGQIAVMGVWSVVYQATVGTAAWPIAAENATSRLRSSSQSIVTMINGLSSCIWAFSLPYAINPDQGNLGGKIAFVFGATMAVCTVFVFFCVPETKNRTYIEIDELWTRRIPPRHFAKTNIVTVGET</sequence>
<keyword evidence="5 8" id="KW-1133">Transmembrane helix</keyword>
<dbReference type="InterPro" id="IPR003663">
    <property type="entry name" value="Sugar/inositol_transpt"/>
</dbReference>
<accession>A0A9P8YGB3</accession>
<evidence type="ECO:0000256" key="8">
    <source>
        <dbReference type="SAM" id="Phobius"/>
    </source>
</evidence>
<dbReference type="InterPro" id="IPR005828">
    <property type="entry name" value="MFS_sugar_transport-like"/>
</dbReference>
<reference evidence="10" key="1">
    <citation type="journal article" date="2021" name="Nat. Commun.">
        <title>Genetic determinants of endophytism in the Arabidopsis root mycobiome.</title>
        <authorList>
            <person name="Mesny F."/>
            <person name="Miyauchi S."/>
            <person name="Thiergart T."/>
            <person name="Pickel B."/>
            <person name="Atanasova L."/>
            <person name="Karlsson M."/>
            <person name="Huettel B."/>
            <person name="Barry K.W."/>
            <person name="Haridas S."/>
            <person name="Chen C."/>
            <person name="Bauer D."/>
            <person name="Andreopoulos W."/>
            <person name="Pangilinan J."/>
            <person name="LaButti K."/>
            <person name="Riley R."/>
            <person name="Lipzen A."/>
            <person name="Clum A."/>
            <person name="Drula E."/>
            <person name="Henrissat B."/>
            <person name="Kohler A."/>
            <person name="Grigoriev I.V."/>
            <person name="Martin F.M."/>
            <person name="Hacquard S."/>
        </authorList>
    </citation>
    <scope>NUCLEOTIDE SEQUENCE</scope>
    <source>
        <strain evidence="10">MPI-CAGE-CH-0230</strain>
    </source>
</reference>
<dbReference type="InterPro" id="IPR005829">
    <property type="entry name" value="Sugar_transporter_CS"/>
</dbReference>
<dbReference type="InterPro" id="IPR036259">
    <property type="entry name" value="MFS_trans_sf"/>
</dbReference>
<feature type="transmembrane region" description="Helical" evidence="8">
    <location>
        <begin position="54"/>
        <end position="84"/>
    </location>
</feature>
<dbReference type="Pfam" id="PF00083">
    <property type="entry name" value="Sugar_tr"/>
    <property type="match status" value="1"/>
</dbReference>
<feature type="transmembrane region" description="Helical" evidence="8">
    <location>
        <begin position="402"/>
        <end position="428"/>
    </location>
</feature>
<evidence type="ECO:0000313" key="10">
    <source>
        <dbReference type="EMBL" id="KAH7037545.1"/>
    </source>
</evidence>
<evidence type="ECO:0000313" key="11">
    <source>
        <dbReference type="Proteomes" id="UP000756346"/>
    </source>
</evidence>
<proteinExistence type="inferred from homology"/>
<feature type="transmembrane region" description="Helical" evidence="8">
    <location>
        <begin position="104"/>
        <end position="125"/>
    </location>
</feature>
<dbReference type="PROSITE" id="PS00217">
    <property type="entry name" value="SUGAR_TRANSPORT_2"/>
    <property type="match status" value="1"/>
</dbReference>
<gene>
    <name evidence="10" type="ORF">B0I36DRAFT_403080</name>
</gene>
<comment type="caution">
    <text evidence="10">The sequence shown here is derived from an EMBL/GenBank/DDBJ whole genome shotgun (WGS) entry which is preliminary data.</text>
</comment>
<dbReference type="PANTHER" id="PTHR48022:SF15">
    <property type="entry name" value="ALPHA-GLUCOSIDE TRANSPORTER, PUTATIVE (AFU_ORTHOLOGUE AFUA_5G00500)-RELATED"/>
    <property type="match status" value="1"/>
</dbReference>
<keyword evidence="4 8" id="KW-0812">Transmembrane</keyword>
<dbReference type="OrthoDB" id="6612291at2759"/>
<dbReference type="SUPFAM" id="SSF103473">
    <property type="entry name" value="MFS general substrate transporter"/>
    <property type="match status" value="1"/>
</dbReference>
<dbReference type="FunFam" id="1.20.1250.20:FF:000078">
    <property type="entry name" value="MFS maltose transporter, putative"/>
    <property type="match status" value="1"/>
</dbReference>
<dbReference type="GO" id="GO:0005351">
    <property type="term" value="F:carbohydrate:proton symporter activity"/>
    <property type="evidence" value="ECO:0007669"/>
    <property type="project" value="TreeGrafter"/>
</dbReference>
<dbReference type="InterPro" id="IPR050360">
    <property type="entry name" value="MFS_Sugar_Transporters"/>
</dbReference>
<evidence type="ECO:0000256" key="1">
    <source>
        <dbReference type="ARBA" id="ARBA00004141"/>
    </source>
</evidence>
<organism evidence="10 11">
    <name type="scientific">Microdochium trichocladiopsis</name>
    <dbReference type="NCBI Taxonomy" id="1682393"/>
    <lineage>
        <taxon>Eukaryota</taxon>
        <taxon>Fungi</taxon>
        <taxon>Dikarya</taxon>
        <taxon>Ascomycota</taxon>
        <taxon>Pezizomycotina</taxon>
        <taxon>Sordariomycetes</taxon>
        <taxon>Xylariomycetidae</taxon>
        <taxon>Xylariales</taxon>
        <taxon>Microdochiaceae</taxon>
        <taxon>Microdochium</taxon>
    </lineage>
</organism>
<feature type="transmembrane region" description="Helical" evidence="8">
    <location>
        <begin position="222"/>
        <end position="243"/>
    </location>
</feature>
<evidence type="ECO:0000256" key="4">
    <source>
        <dbReference type="ARBA" id="ARBA00022692"/>
    </source>
</evidence>
<dbReference type="EMBL" id="JAGTJQ010000002">
    <property type="protein sequence ID" value="KAH7037545.1"/>
    <property type="molecule type" value="Genomic_DNA"/>
</dbReference>
<feature type="transmembrane region" description="Helical" evidence="8">
    <location>
        <begin position="132"/>
        <end position="151"/>
    </location>
</feature>
<name>A0A9P8YGB3_9PEZI</name>
<dbReference type="GO" id="GO:0016020">
    <property type="term" value="C:membrane"/>
    <property type="evidence" value="ECO:0007669"/>
    <property type="project" value="UniProtKB-SubCell"/>
</dbReference>
<dbReference type="PANTHER" id="PTHR48022">
    <property type="entry name" value="PLASTIDIC GLUCOSE TRANSPORTER 4"/>
    <property type="match status" value="1"/>
</dbReference>
<dbReference type="InterPro" id="IPR020846">
    <property type="entry name" value="MFS_dom"/>
</dbReference>
<feature type="transmembrane region" description="Helical" evidence="8">
    <location>
        <begin position="474"/>
        <end position="493"/>
    </location>
</feature>
<evidence type="ECO:0000256" key="6">
    <source>
        <dbReference type="ARBA" id="ARBA00023136"/>
    </source>
</evidence>
<dbReference type="NCBIfam" id="TIGR00879">
    <property type="entry name" value="SP"/>
    <property type="match status" value="1"/>
</dbReference>
<dbReference type="RefSeq" id="XP_046016666.1">
    <property type="nucleotide sequence ID" value="XM_046161743.1"/>
</dbReference>
<evidence type="ECO:0000259" key="9">
    <source>
        <dbReference type="PROSITE" id="PS50850"/>
    </source>
</evidence>
<feature type="transmembrane region" description="Helical" evidence="8">
    <location>
        <begin position="440"/>
        <end position="462"/>
    </location>
</feature>
<evidence type="ECO:0000256" key="2">
    <source>
        <dbReference type="ARBA" id="ARBA00010992"/>
    </source>
</evidence>
<evidence type="ECO:0000256" key="7">
    <source>
        <dbReference type="RuleBase" id="RU003346"/>
    </source>
</evidence>